<feature type="domain" description="Transglycosylase SLT" evidence="2">
    <location>
        <begin position="190"/>
        <end position="234"/>
    </location>
</feature>
<sequence>MVSVPLVSAVPLTHPLSAVPAPRPPVVEPEAGPVERPQRTVEREDRAGGTLPDQSAVGTPTPSPGPSPGGGPSDPVTLDPDVPASPERDPATLPDPSSEVTDLDLPAAALRAYRGAADALARTDPSCRLDWALLAGIGRVESDHGRHGGSVVGVDGSTSPRIIGVPLDGSGGVAAIRDTDGGRLDGDPVWDRAVGPMQFIPSTWAGVAADGDGDGVRDPHDLDDAALAAARYLCAGSGDLGTRTGAEAAVLRYNHSAEYVTLVLGIAEAYRDGRVALPTVPPHPDPSEPSRPGPSGTPDPSEPPGPSPSGSPSPSSSSSPTPPSPSPSPSATPSASPSPSPSGSPSPSPSGSPSPSPSGSPSPSPSPSGSPSPSPSGSPSPSPSGSPSPSPSGTASPSPSDGPSPSPSR</sequence>
<dbReference type="AlphaFoldDB" id="A0A367YW31"/>
<dbReference type="PANTHER" id="PTHR30163:SF8">
    <property type="entry name" value="LYTIC MUREIN TRANSGLYCOSYLASE"/>
    <property type="match status" value="1"/>
</dbReference>
<feature type="region of interest" description="Disordered" evidence="1">
    <location>
        <begin position="276"/>
        <end position="409"/>
    </location>
</feature>
<accession>A0A367YW31</accession>
<dbReference type="InterPro" id="IPR023346">
    <property type="entry name" value="Lysozyme-like_dom_sf"/>
</dbReference>
<dbReference type="InterPro" id="IPR043426">
    <property type="entry name" value="MltB-like"/>
</dbReference>
<feature type="compositionally biased region" description="Pro residues" evidence="1">
    <location>
        <begin position="279"/>
        <end position="311"/>
    </location>
</feature>
<feature type="compositionally biased region" description="Pro residues" evidence="1">
    <location>
        <begin position="320"/>
        <end position="390"/>
    </location>
</feature>
<dbReference type="GO" id="GO:0009253">
    <property type="term" value="P:peptidoglycan catabolic process"/>
    <property type="evidence" value="ECO:0007669"/>
    <property type="project" value="TreeGrafter"/>
</dbReference>
<organism evidence="3 4">
    <name type="scientific">Desertihabitans brevis</name>
    <dbReference type="NCBI Taxonomy" id="2268447"/>
    <lineage>
        <taxon>Bacteria</taxon>
        <taxon>Bacillati</taxon>
        <taxon>Actinomycetota</taxon>
        <taxon>Actinomycetes</taxon>
        <taxon>Propionibacteriales</taxon>
        <taxon>Propionibacteriaceae</taxon>
        <taxon>Desertihabitans</taxon>
    </lineage>
</organism>
<dbReference type="Gene3D" id="1.10.530.10">
    <property type="match status" value="1"/>
</dbReference>
<evidence type="ECO:0000256" key="1">
    <source>
        <dbReference type="SAM" id="MobiDB-lite"/>
    </source>
</evidence>
<dbReference type="GO" id="GO:0008933">
    <property type="term" value="F:peptidoglycan lytic transglycosylase activity"/>
    <property type="evidence" value="ECO:0007669"/>
    <property type="project" value="TreeGrafter"/>
</dbReference>
<proteinExistence type="predicted"/>
<dbReference type="SUPFAM" id="SSF53955">
    <property type="entry name" value="Lysozyme-like"/>
    <property type="match status" value="1"/>
</dbReference>
<name>A0A367YW31_9ACTN</name>
<dbReference type="InterPro" id="IPR031304">
    <property type="entry name" value="SLT_2"/>
</dbReference>
<reference evidence="3 4" key="1">
    <citation type="submission" date="2018-07" db="EMBL/GenBank/DDBJ databases">
        <title>Desertimonas flava gen. nov. sp. nov.</title>
        <authorList>
            <person name="Liu S."/>
        </authorList>
    </citation>
    <scope>NUCLEOTIDE SEQUENCE [LARGE SCALE GENOMIC DNA]</scope>
    <source>
        <strain evidence="3 4">16Sb5-5</strain>
    </source>
</reference>
<dbReference type="CDD" id="cd13399">
    <property type="entry name" value="Slt35-like"/>
    <property type="match status" value="1"/>
</dbReference>
<dbReference type="EMBL" id="QOUI01000004">
    <property type="protein sequence ID" value="RCK70105.1"/>
    <property type="molecule type" value="Genomic_DNA"/>
</dbReference>
<dbReference type="Pfam" id="PF13406">
    <property type="entry name" value="SLT_2"/>
    <property type="match status" value="1"/>
</dbReference>
<evidence type="ECO:0000259" key="2">
    <source>
        <dbReference type="Pfam" id="PF13406"/>
    </source>
</evidence>
<protein>
    <recommendedName>
        <fullName evidence="2">Transglycosylase SLT domain-containing protein</fullName>
    </recommendedName>
</protein>
<comment type="caution">
    <text evidence="3">The sequence shown here is derived from an EMBL/GenBank/DDBJ whole genome shotgun (WGS) entry which is preliminary data.</text>
</comment>
<feature type="compositionally biased region" description="Pro residues" evidence="1">
    <location>
        <begin position="400"/>
        <end position="409"/>
    </location>
</feature>
<gene>
    <name evidence="3" type="ORF">DT076_07705</name>
</gene>
<dbReference type="Proteomes" id="UP000252770">
    <property type="component" value="Unassembled WGS sequence"/>
</dbReference>
<feature type="compositionally biased region" description="Basic and acidic residues" evidence="1">
    <location>
        <begin position="36"/>
        <end position="47"/>
    </location>
</feature>
<dbReference type="PANTHER" id="PTHR30163">
    <property type="entry name" value="MEMBRANE-BOUND LYTIC MUREIN TRANSGLYCOSYLASE B"/>
    <property type="match status" value="1"/>
</dbReference>
<keyword evidence="4" id="KW-1185">Reference proteome</keyword>
<evidence type="ECO:0000313" key="4">
    <source>
        <dbReference type="Proteomes" id="UP000252770"/>
    </source>
</evidence>
<evidence type="ECO:0000313" key="3">
    <source>
        <dbReference type="EMBL" id="RCK70105.1"/>
    </source>
</evidence>
<feature type="region of interest" description="Disordered" evidence="1">
    <location>
        <begin position="1"/>
        <end position="102"/>
    </location>
</feature>